<name>A0A9W6TKX9_9STRA</name>
<comment type="caution">
    <text evidence="2">The sequence shown here is derived from an EMBL/GenBank/DDBJ whole genome shotgun (WGS) entry which is preliminary data.</text>
</comment>
<keyword evidence="3" id="KW-1185">Reference proteome</keyword>
<accession>A0A9W6TKX9</accession>
<protein>
    <submittedName>
        <fullName evidence="2">Unnamed protein product</fullName>
    </submittedName>
</protein>
<dbReference type="PANTHER" id="PTHR33099:SF7">
    <property type="entry name" value="MYND-TYPE DOMAIN-CONTAINING PROTEIN"/>
    <property type="match status" value="1"/>
</dbReference>
<reference evidence="2" key="1">
    <citation type="submission" date="2023-04" db="EMBL/GenBank/DDBJ databases">
        <title>Phytophthora lilii NBRC 32176.</title>
        <authorList>
            <person name="Ichikawa N."/>
            <person name="Sato H."/>
            <person name="Tonouchi N."/>
        </authorList>
    </citation>
    <scope>NUCLEOTIDE SEQUENCE</scope>
    <source>
        <strain evidence="2">NBRC 32176</strain>
    </source>
</reference>
<dbReference type="OrthoDB" id="128270at2759"/>
<organism evidence="2 3">
    <name type="scientific">Phytophthora lilii</name>
    <dbReference type="NCBI Taxonomy" id="2077276"/>
    <lineage>
        <taxon>Eukaryota</taxon>
        <taxon>Sar</taxon>
        <taxon>Stramenopiles</taxon>
        <taxon>Oomycota</taxon>
        <taxon>Peronosporomycetes</taxon>
        <taxon>Peronosporales</taxon>
        <taxon>Peronosporaceae</taxon>
        <taxon>Phytophthora</taxon>
    </lineage>
</organism>
<proteinExistence type="predicted"/>
<dbReference type="AlphaFoldDB" id="A0A9W6TKX9"/>
<sequence>MGRSSSTDKGSCSDSSEIVSCSSSSDVDDSSTRWPFNMSGEPSDVLVPKGNVPREINYLLSQVSQNEFSFGDVAYLLPILPGLSVNGVGTVSLPLRQEMAEKLMIRAHQEREGAWVVPTDQVTMRNAEWSGGIQSLCTISADRLGFKDVTLQPRLSKLVIYGPGSRSYKQQEARPDCCVATLIVQLPSEYTGGAMVAYHDGGKKQIRYDLSNDNMSSAFRPQYVVCSADSNSEVEQITSGYRLVMHYSLLLPPGTPPTRQTRAAQVLQEQLADAVKKLSEESVGSDHSGVSTVGHTRDGILTMLVSGSCTQEEIEQCGWKALSGVTRDRFEALMAANSILPLDFQLKFYIAQHQPSVLGGHKKIMENVTWYSITGAKIGEGEPSGLMKTLNFLNPDNATLDQFCEIKARNFSNIHERFGIVMWPASNDISNTLSVMGVIAAVPLILANNSISSMTAFRLLNQDMLGYCKFAHAVQMPNRAIQFIPLCQRLVSTIVELGDVTLVKLFIDKFWSLLTEKEKDGSLIWLSTFVRRFEWKNIFLAVFLAIDDPSSHQLPLNRALVLAESFEDISPAHSAIVEFAVTKAHLLCQTYPDTLAVSSRLNLLWKHVVLCKNSSAFLRMGNLVTQMNPKYLGNVVDAVSQHVDASSSLEHQGFLASIAWARRQWLINEVLECQKPFSWQVTNPNIPYAVQIMAFLQGPDPSMLIPNLPNMSQAQFTAALITQNVKASLKITAGRQGQKFFVRIIKTGGEFDYQRRYEVPQRMAEIQRLGQLLMHDENTNQANTLTTTSTSGKKRPRSSNQEAAIIE</sequence>
<evidence type="ECO:0000313" key="3">
    <source>
        <dbReference type="Proteomes" id="UP001165083"/>
    </source>
</evidence>
<evidence type="ECO:0000313" key="2">
    <source>
        <dbReference type="EMBL" id="GMF15193.1"/>
    </source>
</evidence>
<feature type="region of interest" description="Disordered" evidence="1">
    <location>
        <begin position="1"/>
        <end position="46"/>
    </location>
</feature>
<feature type="compositionally biased region" description="Low complexity" evidence="1">
    <location>
        <begin position="1"/>
        <end position="25"/>
    </location>
</feature>
<evidence type="ECO:0000256" key="1">
    <source>
        <dbReference type="SAM" id="MobiDB-lite"/>
    </source>
</evidence>
<feature type="compositionally biased region" description="Polar residues" evidence="1">
    <location>
        <begin position="798"/>
        <end position="807"/>
    </location>
</feature>
<gene>
    <name evidence="2" type="ORF">Plil01_000516500</name>
</gene>
<dbReference type="Proteomes" id="UP001165083">
    <property type="component" value="Unassembled WGS sequence"/>
</dbReference>
<dbReference type="EMBL" id="BSXW01000217">
    <property type="protein sequence ID" value="GMF15193.1"/>
    <property type="molecule type" value="Genomic_DNA"/>
</dbReference>
<dbReference type="PANTHER" id="PTHR33099">
    <property type="entry name" value="FE2OG DIOXYGENASE DOMAIN-CONTAINING PROTEIN"/>
    <property type="match status" value="1"/>
</dbReference>
<feature type="region of interest" description="Disordered" evidence="1">
    <location>
        <begin position="783"/>
        <end position="807"/>
    </location>
</feature>